<dbReference type="OrthoDB" id="9811590at2"/>
<gene>
    <name evidence="8" type="primary">mntP</name>
    <name evidence="9" type="ORF">JN10_0777</name>
</gene>
<evidence type="ECO:0000256" key="2">
    <source>
        <dbReference type="ARBA" id="ARBA00022475"/>
    </source>
</evidence>
<evidence type="ECO:0000256" key="1">
    <source>
        <dbReference type="ARBA" id="ARBA00022448"/>
    </source>
</evidence>
<keyword evidence="1 8" id="KW-0813">Transport</keyword>
<dbReference type="AlphaFoldDB" id="A0A562UU58"/>
<keyword evidence="7 8" id="KW-0464">Manganese</keyword>
<dbReference type="PANTHER" id="PTHR35529:SF1">
    <property type="entry name" value="MANGANESE EFFLUX PUMP MNTP-RELATED"/>
    <property type="match status" value="1"/>
</dbReference>
<dbReference type="PANTHER" id="PTHR35529">
    <property type="entry name" value="MANGANESE EFFLUX PUMP MNTP-RELATED"/>
    <property type="match status" value="1"/>
</dbReference>
<dbReference type="Proteomes" id="UP000320547">
    <property type="component" value="Unassembled WGS sequence"/>
</dbReference>
<reference evidence="9 10" key="1">
    <citation type="submission" date="2019-07" db="EMBL/GenBank/DDBJ databases">
        <title>Genomic Encyclopedia of Archaeal and Bacterial Type Strains, Phase II (KMG-II): from individual species to whole genera.</title>
        <authorList>
            <person name="Goeker M."/>
        </authorList>
    </citation>
    <scope>NUCLEOTIDE SEQUENCE [LARGE SCALE GENOMIC DNA]</scope>
    <source>
        <strain evidence="9 10">ATCC BAA-2084</strain>
    </source>
</reference>
<proteinExistence type="inferred from homology"/>
<feature type="transmembrane region" description="Helical" evidence="8">
    <location>
        <begin position="98"/>
        <end position="118"/>
    </location>
</feature>
<dbReference type="GO" id="GO:0005384">
    <property type="term" value="F:manganese ion transmembrane transporter activity"/>
    <property type="evidence" value="ECO:0007669"/>
    <property type="project" value="UniProtKB-UniRule"/>
</dbReference>
<dbReference type="RefSeq" id="WP_067601980.1">
    <property type="nucleotide sequence ID" value="NZ_CP015963.1"/>
</dbReference>
<feature type="transmembrane region" description="Helical" evidence="8">
    <location>
        <begin position="125"/>
        <end position="144"/>
    </location>
</feature>
<evidence type="ECO:0000256" key="3">
    <source>
        <dbReference type="ARBA" id="ARBA00022692"/>
    </source>
</evidence>
<feature type="transmembrane region" description="Helical" evidence="8">
    <location>
        <begin position="33"/>
        <end position="55"/>
    </location>
</feature>
<organism evidence="9 10">
    <name type="scientific">Altererythrobacter ishigakiensis</name>
    <dbReference type="NCBI Taxonomy" id="476157"/>
    <lineage>
        <taxon>Bacteria</taxon>
        <taxon>Pseudomonadati</taxon>
        <taxon>Pseudomonadota</taxon>
        <taxon>Alphaproteobacteria</taxon>
        <taxon>Sphingomonadales</taxon>
        <taxon>Erythrobacteraceae</taxon>
        <taxon>Altererythrobacter</taxon>
    </lineage>
</organism>
<evidence type="ECO:0000256" key="7">
    <source>
        <dbReference type="ARBA" id="ARBA00023211"/>
    </source>
</evidence>
<comment type="similarity">
    <text evidence="8">Belongs to the MntP (TC 9.B.29) family.</text>
</comment>
<evidence type="ECO:0000256" key="8">
    <source>
        <dbReference type="HAMAP-Rule" id="MF_01521"/>
    </source>
</evidence>
<dbReference type="InterPro" id="IPR003810">
    <property type="entry name" value="Mntp/YtaF"/>
</dbReference>
<comment type="caution">
    <text evidence="9">The sequence shown here is derived from an EMBL/GenBank/DDBJ whole genome shotgun (WGS) entry which is preliminary data.</text>
</comment>
<dbReference type="STRING" id="476157.GCA_001663155_02576"/>
<keyword evidence="6 8" id="KW-0472">Membrane</keyword>
<comment type="subcellular location">
    <subcellularLocation>
        <location evidence="8">Cell membrane</location>
        <topology evidence="8">Multi-pass membrane protein</topology>
    </subcellularLocation>
</comment>
<accession>A0A562UU58</accession>
<evidence type="ECO:0000313" key="9">
    <source>
        <dbReference type="EMBL" id="TWJ09153.1"/>
    </source>
</evidence>
<keyword evidence="5 8" id="KW-0406">Ion transport</keyword>
<protein>
    <recommendedName>
        <fullName evidence="8">Putative manganese efflux pump MntP</fullName>
    </recommendedName>
</protein>
<dbReference type="Pfam" id="PF02659">
    <property type="entry name" value="Mntp"/>
    <property type="match status" value="1"/>
</dbReference>
<evidence type="ECO:0000256" key="6">
    <source>
        <dbReference type="ARBA" id="ARBA00023136"/>
    </source>
</evidence>
<dbReference type="EMBL" id="VLLK01000001">
    <property type="protein sequence ID" value="TWJ09153.1"/>
    <property type="molecule type" value="Genomic_DNA"/>
</dbReference>
<evidence type="ECO:0000313" key="10">
    <source>
        <dbReference type="Proteomes" id="UP000320547"/>
    </source>
</evidence>
<dbReference type="HAMAP" id="MF_01521">
    <property type="entry name" value="MntP_pump"/>
    <property type="match status" value="1"/>
</dbReference>
<keyword evidence="10" id="KW-1185">Reference proteome</keyword>
<evidence type="ECO:0000256" key="4">
    <source>
        <dbReference type="ARBA" id="ARBA00022989"/>
    </source>
</evidence>
<keyword evidence="2 8" id="KW-1003">Cell membrane</keyword>
<keyword evidence="4 8" id="KW-1133">Transmembrane helix</keyword>
<name>A0A562UU58_9SPHN</name>
<feature type="transmembrane region" description="Helical" evidence="8">
    <location>
        <begin position="67"/>
        <end position="86"/>
    </location>
</feature>
<dbReference type="GO" id="GO:0005886">
    <property type="term" value="C:plasma membrane"/>
    <property type="evidence" value="ECO:0007669"/>
    <property type="project" value="UniProtKB-SubCell"/>
</dbReference>
<evidence type="ECO:0000256" key="5">
    <source>
        <dbReference type="ARBA" id="ARBA00023065"/>
    </source>
</evidence>
<comment type="function">
    <text evidence="8">Probably functions as a manganese efflux pump.</text>
</comment>
<sequence>MLTAFSLAIALAMDAFAVALTQGARFRHDWKSVALIAMAFGLFQGLMPLAGWLLGSLALPFVEAWDHWIAGGLLAALGVQMIWFGGNESEGPARLSGFALLAASIATSVDAFAAGITLPTMDFPPLASCALIATVTAALSAIAIELGQRAGDKFGRHAEIAGGVMLIALGANIVFDHTIGA</sequence>
<dbReference type="InterPro" id="IPR022929">
    <property type="entry name" value="Put_MntP"/>
</dbReference>
<feature type="transmembrane region" description="Helical" evidence="8">
    <location>
        <begin position="156"/>
        <end position="175"/>
    </location>
</feature>
<keyword evidence="3 8" id="KW-0812">Transmembrane</keyword>